<protein>
    <submittedName>
        <fullName evidence="2">Ribonuclease J</fullName>
    </submittedName>
</protein>
<dbReference type="AlphaFoldDB" id="A0A9E2KWV3"/>
<evidence type="ECO:0000259" key="1">
    <source>
        <dbReference type="Pfam" id="PF17770"/>
    </source>
</evidence>
<accession>A0A9E2KWV3</accession>
<dbReference type="PANTHER" id="PTHR43694:SF1">
    <property type="entry name" value="RIBONUCLEASE J"/>
    <property type="match status" value="1"/>
</dbReference>
<dbReference type="InterPro" id="IPR041636">
    <property type="entry name" value="RNase_J_C"/>
</dbReference>
<evidence type="ECO:0000313" key="3">
    <source>
        <dbReference type="Proteomes" id="UP000824247"/>
    </source>
</evidence>
<sequence length="561" mass="63298">MSNINLLPLGGQDERGKNCFVIEIDDSIYVFDSGSKVPINGKLGICMITPDFEYLSKNASKIKGIFIGYPYSNNYAGLPFLLQKININTPIYCSKIGKIVIETYYEKNTIKFQKPNVIAVEEFQKLEFKNTTIVPFKICNSILDSLGWVIKTQDGSIIYIDDFMVNNDKTNIFEDHIEKINSITRGNNLALIPAVGNVGNFKSFTTPNHKNYDYYESIISNTSGRVFVAINDQDAYTVINLANIAKSKKRPFCVYGSTFMNVFSGAVKNHMINTKGLVCLKISEISNSPNAIVVISAMQDNLFKLLFNIVSGNNNSIKLDFKDTFVLGTQLINGYEGHGARLMDELNRLDVNAYTIPRTILPMSASNEDHKHLIDLLSPKYIFPIQGYYKYMVKYQSVVSQTRVKLDQVYYLDNGEMISINNGEINPNKHEIKLTENYIGNVGSIDVGTAVISERKQLAEAGIVFITVAIDINSACFLNFFDIDSYGAITEDENSKNLLEEVITQFKENISDCIVLENNKKKVDTKETKVLLKKLFTKMYEKKFNKRPIVLPTIIEINNKV</sequence>
<comment type="caution">
    <text evidence="2">The sequence shown here is derived from an EMBL/GenBank/DDBJ whole genome shotgun (WGS) entry which is preliminary data.</text>
</comment>
<name>A0A9E2KWV3_9BACT</name>
<dbReference type="Proteomes" id="UP000824247">
    <property type="component" value="Unassembled WGS sequence"/>
</dbReference>
<organism evidence="2 3">
    <name type="scientific">Candidatus Ureaplasma intestinipullorum</name>
    <dbReference type="NCBI Taxonomy" id="2838770"/>
    <lineage>
        <taxon>Bacteria</taxon>
        <taxon>Bacillati</taxon>
        <taxon>Mycoplasmatota</taxon>
        <taxon>Mycoplasmoidales</taxon>
        <taxon>Mycoplasmoidaceae</taxon>
        <taxon>Ureaplasma</taxon>
    </lineage>
</organism>
<dbReference type="Gene3D" id="3.40.50.10710">
    <property type="entry name" value="Metallo-hydrolase/oxidoreductase"/>
    <property type="match status" value="1"/>
</dbReference>
<dbReference type="Gene3D" id="3.60.15.10">
    <property type="entry name" value="Ribonuclease Z/Hydroxyacylglutathione hydrolase-like"/>
    <property type="match status" value="1"/>
</dbReference>
<reference evidence="2" key="2">
    <citation type="submission" date="2021-04" db="EMBL/GenBank/DDBJ databases">
        <authorList>
            <person name="Gilroy R."/>
        </authorList>
    </citation>
    <scope>NUCLEOTIDE SEQUENCE</scope>
    <source>
        <strain evidence="2">A5-1222</strain>
    </source>
</reference>
<reference evidence="2" key="1">
    <citation type="journal article" date="2021" name="PeerJ">
        <title>Extensive microbial diversity within the chicken gut microbiome revealed by metagenomics and culture.</title>
        <authorList>
            <person name="Gilroy R."/>
            <person name="Ravi A."/>
            <person name="Getino M."/>
            <person name="Pursley I."/>
            <person name="Horton D.L."/>
            <person name="Alikhan N.F."/>
            <person name="Baker D."/>
            <person name="Gharbi K."/>
            <person name="Hall N."/>
            <person name="Watson M."/>
            <person name="Adriaenssens E.M."/>
            <person name="Foster-Nyarko E."/>
            <person name="Jarju S."/>
            <person name="Secka A."/>
            <person name="Antonio M."/>
            <person name="Oren A."/>
            <person name="Chaudhuri R.R."/>
            <person name="La Ragione R."/>
            <person name="Hildebrand F."/>
            <person name="Pallen M.J."/>
        </authorList>
    </citation>
    <scope>NUCLEOTIDE SEQUENCE</scope>
    <source>
        <strain evidence="2">A5-1222</strain>
    </source>
</reference>
<dbReference type="PANTHER" id="PTHR43694">
    <property type="entry name" value="RIBONUCLEASE J"/>
    <property type="match status" value="1"/>
</dbReference>
<gene>
    <name evidence="2" type="ORF">H9897_00150</name>
</gene>
<dbReference type="Pfam" id="PF17770">
    <property type="entry name" value="RNase_J_C"/>
    <property type="match status" value="1"/>
</dbReference>
<evidence type="ECO:0000313" key="2">
    <source>
        <dbReference type="EMBL" id="MBU3830562.1"/>
    </source>
</evidence>
<dbReference type="EMBL" id="JAHLFM010000002">
    <property type="protein sequence ID" value="MBU3830562.1"/>
    <property type="molecule type" value="Genomic_DNA"/>
</dbReference>
<proteinExistence type="predicted"/>
<dbReference type="SUPFAM" id="SSF56281">
    <property type="entry name" value="Metallo-hydrolase/oxidoreductase"/>
    <property type="match status" value="1"/>
</dbReference>
<dbReference type="Gene3D" id="3.10.20.580">
    <property type="match status" value="1"/>
</dbReference>
<feature type="domain" description="Ribonuclease J C-terminal" evidence="1">
    <location>
        <begin position="451"/>
        <end position="557"/>
    </location>
</feature>
<dbReference type="InterPro" id="IPR036866">
    <property type="entry name" value="RibonucZ/Hydroxyglut_hydro"/>
</dbReference>
<dbReference type="InterPro" id="IPR042173">
    <property type="entry name" value="RNase_J_2"/>
</dbReference>